<dbReference type="Pfam" id="PF04350">
    <property type="entry name" value="PilO"/>
    <property type="match status" value="1"/>
</dbReference>
<keyword evidence="4" id="KW-1185">Reference proteome</keyword>
<dbReference type="InterPro" id="IPR014717">
    <property type="entry name" value="Transl_elong_EF1B/ribsomal_bS6"/>
</dbReference>
<evidence type="ECO:0000256" key="1">
    <source>
        <dbReference type="SAM" id="Coils"/>
    </source>
</evidence>
<keyword evidence="1" id="KW-0175">Coiled coil</keyword>
<keyword evidence="2" id="KW-0472">Membrane</keyword>
<protein>
    <recommendedName>
        <fullName evidence="5">Pilus assembly protein PilO</fullName>
    </recommendedName>
</protein>
<gene>
    <name evidence="3" type="ORF">FM071_03650</name>
</gene>
<dbReference type="Gene3D" id="3.30.70.60">
    <property type="match status" value="1"/>
</dbReference>
<name>A0A7M1B6X1_9BACT</name>
<reference evidence="3 4" key="1">
    <citation type="submission" date="2019-07" db="EMBL/GenBank/DDBJ databases">
        <title>Sulfurimonas paralvinellae sp. nov., a novel mesophilic, hydrogen- and sulfur-oxidizing chemolithoautotroph within the Epsilonproteo- bacteria isolated from a deep-sea hydrothermal vent polychaete nest, reclassification of Thiomicrospira denitrificans as Sulfurimonas denitrificans comb. nov. and emended description of the genus Sulfurimonas.</title>
        <authorList>
            <person name="Wang S."/>
            <person name="Jiang L."/>
            <person name="Shao Z."/>
        </authorList>
    </citation>
    <scope>NUCLEOTIDE SEQUENCE [LARGE SCALE GENOMIC DNA]</scope>
    <source>
        <strain evidence="3 4">GO25</strain>
    </source>
</reference>
<dbReference type="RefSeq" id="WP_193111666.1">
    <property type="nucleotide sequence ID" value="NZ_CP041406.1"/>
</dbReference>
<sequence length="210" mass="24657">MKINIEDYLHKIDNFFKGKEQKEIYMTYGMIVAGIFAFAYLFFWDSSFESFERTRANVMRLEKQIASDKQYLQRNPEAKITQLEREIKKINNEIAMHKKNNAYIKSRIETISSLIYDERAWGEYLDSITTNAQKYHVKINNLTNKYSKVGSSFGHILDITVDAEGNFKNTIKFINSLEQSDLVVDIHDFDIKAEDDLTSKFKISVWGIKY</sequence>
<feature type="transmembrane region" description="Helical" evidence="2">
    <location>
        <begin position="24"/>
        <end position="43"/>
    </location>
</feature>
<dbReference type="AlphaFoldDB" id="A0A7M1B6X1"/>
<proteinExistence type="predicted"/>
<dbReference type="KEGG" id="spal:FM071_03650"/>
<evidence type="ECO:0008006" key="5">
    <source>
        <dbReference type="Google" id="ProtNLM"/>
    </source>
</evidence>
<dbReference type="InterPro" id="IPR007445">
    <property type="entry name" value="PilO"/>
</dbReference>
<accession>A0A7M1B6X1</accession>
<evidence type="ECO:0000313" key="3">
    <source>
        <dbReference type="EMBL" id="QOP45420.1"/>
    </source>
</evidence>
<evidence type="ECO:0000256" key="2">
    <source>
        <dbReference type="SAM" id="Phobius"/>
    </source>
</evidence>
<organism evidence="3 4">
    <name type="scientific">Sulfurimonas paralvinellae</name>
    <dbReference type="NCBI Taxonomy" id="317658"/>
    <lineage>
        <taxon>Bacteria</taxon>
        <taxon>Pseudomonadati</taxon>
        <taxon>Campylobacterota</taxon>
        <taxon>Epsilonproteobacteria</taxon>
        <taxon>Campylobacterales</taxon>
        <taxon>Sulfurimonadaceae</taxon>
        <taxon>Sulfurimonas</taxon>
    </lineage>
</organism>
<keyword evidence="2" id="KW-0812">Transmembrane</keyword>
<dbReference type="EMBL" id="CP041406">
    <property type="protein sequence ID" value="QOP45420.1"/>
    <property type="molecule type" value="Genomic_DNA"/>
</dbReference>
<evidence type="ECO:0000313" key="4">
    <source>
        <dbReference type="Proteomes" id="UP000593580"/>
    </source>
</evidence>
<dbReference type="Proteomes" id="UP000593580">
    <property type="component" value="Chromosome"/>
</dbReference>
<keyword evidence="2" id="KW-1133">Transmembrane helix</keyword>
<feature type="coiled-coil region" evidence="1">
    <location>
        <begin position="73"/>
        <end position="100"/>
    </location>
</feature>